<organism evidence="1">
    <name type="scientific">marine metagenome</name>
    <dbReference type="NCBI Taxonomy" id="408172"/>
    <lineage>
        <taxon>unclassified sequences</taxon>
        <taxon>metagenomes</taxon>
        <taxon>ecological metagenomes</taxon>
    </lineage>
</organism>
<sequence length="156" mass="17508">PLTTPAAASLMQRLSVQLLTFAATQQTEVAEFSLDAPALTALTDGRLQLSLPGTEDSAWRQLAPIIHDAGFTILTRDIQAHLFKIRYNLDELNKKPWLVQKLTFWKKPSATQNDQIFEIQLTGNGQTTFLDVWDENEQRTTTGDTILKVLLDLLTN</sequence>
<dbReference type="EMBL" id="UINC01169480">
    <property type="protein sequence ID" value="SVD73035.1"/>
    <property type="molecule type" value="Genomic_DNA"/>
</dbReference>
<dbReference type="Gene3D" id="3.30.310.170">
    <property type="entry name" value="Outer membrane protein assembly factor BamC"/>
    <property type="match status" value="1"/>
</dbReference>
<accession>A0A382XQV4</accession>
<protein>
    <recommendedName>
        <fullName evidence="2">Outer membrane protein assembly factor BamC</fullName>
    </recommendedName>
</protein>
<dbReference type="AlphaFoldDB" id="A0A382XQV4"/>
<name>A0A382XQV4_9ZZZZ</name>
<gene>
    <name evidence="1" type="ORF">METZ01_LOCUS425889</name>
</gene>
<feature type="non-terminal residue" evidence="1">
    <location>
        <position position="1"/>
    </location>
</feature>
<evidence type="ECO:0000313" key="1">
    <source>
        <dbReference type="EMBL" id="SVD73035.1"/>
    </source>
</evidence>
<dbReference type="InterPro" id="IPR042268">
    <property type="entry name" value="BamC_C"/>
</dbReference>
<reference evidence="1" key="1">
    <citation type="submission" date="2018-05" db="EMBL/GenBank/DDBJ databases">
        <authorList>
            <person name="Lanie J.A."/>
            <person name="Ng W.-L."/>
            <person name="Kazmierczak K.M."/>
            <person name="Andrzejewski T.M."/>
            <person name="Davidsen T.M."/>
            <person name="Wayne K.J."/>
            <person name="Tettelin H."/>
            <person name="Glass J.I."/>
            <person name="Rusch D."/>
            <person name="Podicherti R."/>
            <person name="Tsui H.-C.T."/>
            <person name="Winkler M.E."/>
        </authorList>
    </citation>
    <scope>NUCLEOTIDE SEQUENCE</scope>
</reference>
<proteinExistence type="predicted"/>
<evidence type="ECO:0008006" key="2">
    <source>
        <dbReference type="Google" id="ProtNLM"/>
    </source>
</evidence>